<dbReference type="RefSeq" id="WP_205694603.1">
    <property type="nucleotide sequence ID" value="NZ_CP034669.1"/>
</dbReference>
<evidence type="ECO:0000313" key="1">
    <source>
        <dbReference type="EMBL" id="QAT85907.1"/>
    </source>
</evidence>
<dbReference type="AlphaFoldDB" id="A0A410RVK2"/>
<gene>
    <name evidence="1" type="ORF">EJ065_4354</name>
</gene>
<proteinExistence type="predicted"/>
<evidence type="ECO:0000313" key="2">
    <source>
        <dbReference type="Proteomes" id="UP000288758"/>
    </source>
</evidence>
<sequence>MSKLQPASYARDLNRDGSSATVFPASQNDWAVMVFDGGGSIGDSALGTSRTLDRAEPFLVTPEKLEPCLTEDPFLARQSHAGNVQRLHALQGLHTSEKP</sequence>
<dbReference type="EMBL" id="CP034669">
    <property type="protein sequence ID" value="QAT85907.1"/>
    <property type="molecule type" value="Genomic_DNA"/>
</dbReference>
<name>A0A410RVK2_CORCK</name>
<accession>A0A410RVK2</accession>
<reference evidence="1 2" key="1">
    <citation type="submission" date="2018-12" db="EMBL/GenBank/DDBJ databases">
        <title>Complete Genome Sequence of the Corallopyronin A producing Myxobacterium Corallococcus coralloides B035.</title>
        <authorList>
            <person name="Bouhired S.M."/>
            <person name="Rupp O."/>
            <person name="Blom J."/>
            <person name="Schaeberle T.F."/>
            <person name="Kehraus S."/>
            <person name="Schiefer A."/>
            <person name="Pfarr K."/>
            <person name="Goesmann A."/>
            <person name="Hoerauf A."/>
            <person name="Koenig G.M."/>
        </authorList>
    </citation>
    <scope>NUCLEOTIDE SEQUENCE [LARGE SCALE GENOMIC DNA]</scope>
    <source>
        <strain evidence="1 2">B035</strain>
    </source>
</reference>
<protein>
    <submittedName>
        <fullName evidence="1">Uncharacterized protein</fullName>
    </submittedName>
</protein>
<dbReference type="Proteomes" id="UP000288758">
    <property type="component" value="Chromosome"/>
</dbReference>
<organism evidence="1 2">
    <name type="scientific">Corallococcus coralloides</name>
    <name type="common">Myxococcus coralloides</name>
    <dbReference type="NCBI Taxonomy" id="184914"/>
    <lineage>
        <taxon>Bacteria</taxon>
        <taxon>Pseudomonadati</taxon>
        <taxon>Myxococcota</taxon>
        <taxon>Myxococcia</taxon>
        <taxon>Myxococcales</taxon>
        <taxon>Cystobacterineae</taxon>
        <taxon>Myxococcaceae</taxon>
        <taxon>Corallococcus</taxon>
    </lineage>
</organism>